<dbReference type="GO" id="GO:0022857">
    <property type="term" value="F:transmembrane transporter activity"/>
    <property type="evidence" value="ECO:0007669"/>
    <property type="project" value="TreeGrafter"/>
</dbReference>
<evidence type="ECO:0000256" key="1">
    <source>
        <dbReference type="ARBA" id="ARBA00004651"/>
    </source>
</evidence>
<evidence type="ECO:0000256" key="4">
    <source>
        <dbReference type="ARBA" id="ARBA00022989"/>
    </source>
</evidence>
<dbReference type="Pfam" id="PF02687">
    <property type="entry name" value="FtsX"/>
    <property type="match status" value="2"/>
</dbReference>
<feature type="transmembrane region" description="Helical" evidence="7">
    <location>
        <begin position="529"/>
        <end position="552"/>
    </location>
</feature>
<dbReference type="Proteomes" id="UP000067476">
    <property type="component" value="Chromosome"/>
</dbReference>
<keyword evidence="4 7" id="KW-1133">Transmembrane helix</keyword>
<feature type="transmembrane region" description="Helical" evidence="7">
    <location>
        <begin position="1136"/>
        <end position="1159"/>
    </location>
</feature>
<dbReference type="InterPro" id="IPR050250">
    <property type="entry name" value="Macrolide_Exporter_MacB"/>
</dbReference>
<dbReference type="RefSeq" id="WP_075057951.1">
    <property type="nucleotide sequence ID" value="NZ_CP012357.1"/>
</dbReference>
<organism evidence="9 10">
    <name type="scientific">Spiroplasma litorale</name>
    <dbReference type="NCBI Taxonomy" id="216942"/>
    <lineage>
        <taxon>Bacteria</taxon>
        <taxon>Bacillati</taxon>
        <taxon>Mycoplasmatota</taxon>
        <taxon>Mollicutes</taxon>
        <taxon>Entomoplasmatales</taxon>
        <taxon>Spiroplasmataceae</taxon>
        <taxon>Spiroplasma</taxon>
    </lineage>
</organism>
<dbReference type="InterPro" id="IPR003838">
    <property type="entry name" value="ABC3_permease_C"/>
</dbReference>
<keyword evidence="3 7" id="KW-0812">Transmembrane</keyword>
<proteinExistence type="inferred from homology"/>
<dbReference type="GO" id="GO:0005886">
    <property type="term" value="C:plasma membrane"/>
    <property type="evidence" value="ECO:0007669"/>
    <property type="project" value="UniProtKB-SubCell"/>
</dbReference>
<dbReference type="STRING" id="216942.SLITO_v1c01890"/>
<feature type="transmembrane region" description="Helical" evidence="7">
    <location>
        <begin position="12"/>
        <end position="39"/>
    </location>
</feature>
<dbReference type="OrthoDB" id="391548at2"/>
<dbReference type="PATRIC" id="fig|216942.3.peg.189"/>
<reference evidence="9 10" key="1">
    <citation type="journal article" date="2015" name="Genome Announc.">
        <title>Complete Genome Sequence of Spiroplasma litorale TN-1T (DSM 21781), a Bacterium Isolated from a Green-Eyed Horsefly (Tabanus nigrovittatus).</title>
        <authorList>
            <person name="Lo W.S."/>
            <person name="Lai Y.C."/>
            <person name="Lien Y.W."/>
            <person name="Wang T.H."/>
            <person name="Kuo C.H."/>
        </authorList>
    </citation>
    <scope>NUCLEOTIDE SEQUENCE [LARGE SCALE GENOMIC DNA]</scope>
    <source>
        <strain evidence="9 10">TN-1</strain>
    </source>
</reference>
<feature type="domain" description="ABC3 transporter permease C-terminal" evidence="8">
    <location>
        <begin position="438"/>
        <end position="553"/>
    </location>
</feature>
<feature type="transmembrane region" description="Helical" evidence="7">
    <location>
        <begin position="573"/>
        <end position="597"/>
    </location>
</feature>
<name>A0A0K1W0M1_9MOLU</name>
<keyword evidence="5 7" id="KW-0472">Membrane</keyword>
<evidence type="ECO:0000256" key="2">
    <source>
        <dbReference type="ARBA" id="ARBA00022475"/>
    </source>
</evidence>
<evidence type="ECO:0000313" key="9">
    <source>
        <dbReference type="EMBL" id="AKX33854.1"/>
    </source>
</evidence>
<dbReference type="KEGG" id="sll:SLITO_v1c01890"/>
<keyword evidence="2" id="KW-1003">Cell membrane</keyword>
<sequence>MRNISKSYFKLFLKLWVETIGIIVFLTMFTMLVVGMLAIPLQMTIKTNNIKNNTNVWDQQRQNIPAFTNDFIDNYLINYKDENKDIIVENSQNLIKINLPNEGVFSKTAIEKIDEYTEYVKKNDAKTFCEDVSEGEANEDCVNEFTQSARVDFARNLIDSFLFMGNDKTLTIADGSNIEPIKIKEIFTDEGKWLNINGWTTRSLEDYVVHSILNSINNDKINYLTFMNIVYNEPKENTENEYYQYLITSATSLEYDDQRENNIVFSDKNSRLPVANDEVIVNDRYAKLYKKNINDSIYIKNKKFKIVGIGSKYSTISPTRYSQLRSSIENYVQVYVKNSFFYESDDSYTFKKMFATNNYTYSSQTNKMFLFYFENYVNLIDKDYNINDILSSKIKGSEDDWENNSLFYPGVYSFRAFDQHKNINALTNLFIMTYIYLVIGLILFVLGFSFVIFILKKEINNTRNQLGVFKALGYKTSQLTWIFALKNFVSMSFSFIVGYLLSIPFQIDSAEKQFKSTVTIDFDSIYHDYVFLFVLFILVPLLFSLFAYFIIYRVLNVNALSLIQQQTRRNKKNYLLITLQIIFFPTLIFTLINYIILSSSKKYNKNFNFRLQSAFVSDNKGKFALIVSLFGISAFLFTMELRATPVLKNMFESGYNIYSKNVNHFYQYNSINNVKYTDKGLMRNNVKPDYKISYDDVSNGLENYISENINYSNKISTLINKVSDFRNDAIKNSNEIYKKYSWLISNFAFLMYPLDTDEDKIDIKSWIDETILELLKDPSVENVKNIIDNKIMNKKNVLSIKPIENSKNTGIYTNDIAKYVCVSLPNYTEDCNDLSKFKDLAKKTGGDFGNKDPNLGEQSKVAISSVLKEWLTTFAVSDDINPFIAANKVLYDKNEESLSFTIPFYVDGNPDVDSSDSKLVLIDTTNKYGDARNIFNFSSISDNSYNSLKEVNDNYFNGLISYRLSKILGVNTGDSFEVNLANTKYKKVIKVAGVISDNTLMQEIYLDHDTVMKKISTNVNKEQVYFNNLYSTKVASEGQIDLTDIKKSIDTFRNKREIFAFATTNSKPWLSANLDLFISNFSNLAPPGAIKNIADHLKEYVISAYDQKYFINPGVITLPILKQLINSIIGEVQKALLTYIIIDIFLLTVLLIVLMNVIINDAINIITVMRSMGYSNKKINWIIMGKYIIFSFISFLIGYSMSLLTWKIIQIVIWSQYKVLVSTPTIIWLPFVSAIVLGTILYIGWFAAKMQIRKKPLTLLVS</sequence>
<dbReference type="PANTHER" id="PTHR30572:SF4">
    <property type="entry name" value="ABC TRANSPORTER PERMEASE YTRF"/>
    <property type="match status" value="1"/>
</dbReference>
<evidence type="ECO:0000256" key="7">
    <source>
        <dbReference type="SAM" id="Phobius"/>
    </source>
</evidence>
<feature type="transmembrane region" description="Helical" evidence="7">
    <location>
        <begin position="1179"/>
        <end position="1206"/>
    </location>
</feature>
<evidence type="ECO:0000256" key="5">
    <source>
        <dbReference type="ARBA" id="ARBA00023136"/>
    </source>
</evidence>
<evidence type="ECO:0000259" key="8">
    <source>
        <dbReference type="Pfam" id="PF02687"/>
    </source>
</evidence>
<dbReference type="PANTHER" id="PTHR30572">
    <property type="entry name" value="MEMBRANE COMPONENT OF TRANSPORTER-RELATED"/>
    <property type="match status" value="1"/>
</dbReference>
<evidence type="ECO:0000256" key="6">
    <source>
        <dbReference type="ARBA" id="ARBA00038076"/>
    </source>
</evidence>
<keyword evidence="10" id="KW-1185">Reference proteome</keyword>
<feature type="domain" description="ABC3 transporter permease C-terminal" evidence="8">
    <location>
        <begin position="1141"/>
        <end position="1256"/>
    </location>
</feature>
<protein>
    <submittedName>
        <fullName evidence="9">ABC transporter permease</fullName>
    </submittedName>
</protein>
<feature type="transmembrane region" description="Helical" evidence="7">
    <location>
        <begin position="479"/>
        <end position="501"/>
    </location>
</feature>
<feature type="transmembrane region" description="Helical" evidence="7">
    <location>
        <begin position="429"/>
        <end position="455"/>
    </location>
</feature>
<evidence type="ECO:0000256" key="3">
    <source>
        <dbReference type="ARBA" id="ARBA00022692"/>
    </source>
</evidence>
<feature type="transmembrane region" description="Helical" evidence="7">
    <location>
        <begin position="1226"/>
        <end position="1248"/>
    </location>
</feature>
<dbReference type="EMBL" id="CP012357">
    <property type="protein sequence ID" value="AKX33854.1"/>
    <property type="molecule type" value="Genomic_DNA"/>
</dbReference>
<gene>
    <name evidence="9" type="ORF">SLITO_v1c01890</name>
</gene>
<dbReference type="AlphaFoldDB" id="A0A0K1W0M1"/>
<comment type="subcellular location">
    <subcellularLocation>
        <location evidence="1">Cell membrane</location>
        <topology evidence="1">Multi-pass membrane protein</topology>
    </subcellularLocation>
</comment>
<accession>A0A0K1W0M1</accession>
<evidence type="ECO:0000313" key="10">
    <source>
        <dbReference type="Proteomes" id="UP000067476"/>
    </source>
</evidence>
<comment type="similarity">
    <text evidence="6">Belongs to the ABC-4 integral membrane protein family.</text>
</comment>